<evidence type="ECO:0000313" key="3">
    <source>
        <dbReference type="Proteomes" id="UP000006591"/>
    </source>
</evidence>
<reference evidence="2" key="2">
    <citation type="submission" date="2018-04" db="EMBL/GenBank/DDBJ databases">
        <title>OnivRS2 (Oryza nivara Reference Sequence Version 2).</title>
        <authorList>
            <person name="Zhang J."/>
            <person name="Kudrna D."/>
            <person name="Lee S."/>
            <person name="Talag J."/>
            <person name="Rajasekar S."/>
            <person name="Welchert J."/>
            <person name="Hsing Y.-I."/>
            <person name="Wing R.A."/>
        </authorList>
    </citation>
    <scope>NUCLEOTIDE SEQUENCE [LARGE SCALE GENOMIC DNA]</scope>
</reference>
<feature type="compositionally biased region" description="Acidic residues" evidence="1">
    <location>
        <begin position="38"/>
        <end position="47"/>
    </location>
</feature>
<dbReference type="Proteomes" id="UP000006591">
    <property type="component" value="Chromosome 1"/>
</dbReference>
<accession>A0A0E0FIF8</accession>
<keyword evidence="3" id="KW-1185">Reference proteome</keyword>
<feature type="compositionally biased region" description="Basic and acidic residues" evidence="1">
    <location>
        <begin position="100"/>
        <end position="110"/>
    </location>
</feature>
<name>A0A0E0FIF8_ORYNI</name>
<sequence length="110" mass="11980">MKGRGIAKEHQCEGGDCLIVLHWLRKATGVNGNSDPGNGDDDVDDLGDDKKDDKQKDKKGDDSAEGELITLMDLDLKHGEMEVGAQAGKEEKCGIPTDSDIEKMRSEEDH</sequence>
<dbReference type="AlphaFoldDB" id="A0A0E0FIF8"/>
<dbReference type="Gramene" id="ONIVA01G09330.1">
    <property type="protein sequence ID" value="ONIVA01G09330.1"/>
    <property type="gene ID" value="ONIVA01G09330"/>
</dbReference>
<dbReference type="EnsemblPlants" id="ONIVA01G09330.1">
    <property type="protein sequence ID" value="ONIVA01G09330.1"/>
    <property type="gene ID" value="ONIVA01G09330"/>
</dbReference>
<feature type="region of interest" description="Disordered" evidence="1">
    <location>
        <begin position="82"/>
        <end position="110"/>
    </location>
</feature>
<protein>
    <submittedName>
        <fullName evidence="2">Uncharacterized protein</fullName>
    </submittedName>
</protein>
<feature type="region of interest" description="Disordered" evidence="1">
    <location>
        <begin position="28"/>
        <end position="67"/>
    </location>
</feature>
<evidence type="ECO:0000313" key="2">
    <source>
        <dbReference type="EnsemblPlants" id="ONIVA01G09330.1"/>
    </source>
</evidence>
<organism evidence="2">
    <name type="scientific">Oryza nivara</name>
    <name type="common">Indian wild rice</name>
    <name type="synonym">Oryza sativa f. spontanea</name>
    <dbReference type="NCBI Taxonomy" id="4536"/>
    <lineage>
        <taxon>Eukaryota</taxon>
        <taxon>Viridiplantae</taxon>
        <taxon>Streptophyta</taxon>
        <taxon>Embryophyta</taxon>
        <taxon>Tracheophyta</taxon>
        <taxon>Spermatophyta</taxon>
        <taxon>Magnoliopsida</taxon>
        <taxon>Liliopsida</taxon>
        <taxon>Poales</taxon>
        <taxon>Poaceae</taxon>
        <taxon>BOP clade</taxon>
        <taxon>Oryzoideae</taxon>
        <taxon>Oryzeae</taxon>
        <taxon>Oryzinae</taxon>
        <taxon>Oryza</taxon>
    </lineage>
</organism>
<dbReference type="HOGENOM" id="CLU_2376296_0_0_1"/>
<feature type="compositionally biased region" description="Basic and acidic residues" evidence="1">
    <location>
        <begin position="48"/>
        <end position="62"/>
    </location>
</feature>
<dbReference type="OMA" id="IAKEHQC"/>
<evidence type="ECO:0000256" key="1">
    <source>
        <dbReference type="SAM" id="MobiDB-lite"/>
    </source>
</evidence>
<proteinExistence type="predicted"/>
<reference evidence="2" key="1">
    <citation type="submission" date="2015-04" db="UniProtKB">
        <authorList>
            <consortium name="EnsemblPlants"/>
        </authorList>
    </citation>
    <scope>IDENTIFICATION</scope>
    <source>
        <strain evidence="2">SL10</strain>
    </source>
</reference>